<evidence type="ECO:0000313" key="1">
    <source>
        <dbReference type="EMBL" id="RHN66574.1"/>
    </source>
</evidence>
<accession>A0A396IQE7</accession>
<dbReference type="Proteomes" id="UP000265566">
    <property type="component" value="Chromosome 3"/>
</dbReference>
<gene>
    <name evidence="1" type="ORF">MtrunA17_Chr3g0092631</name>
</gene>
<sequence length="80" mass="9479">MSTCNRWRWRRSMRCHGRRKERFFFAGEFFRGGGVSGVVQRRSRWCQREPYEVPGVSRNSTGNCHMVKTHELGFCITSSF</sequence>
<dbReference type="Gramene" id="rna14587">
    <property type="protein sequence ID" value="RHN66574.1"/>
    <property type="gene ID" value="gene14587"/>
</dbReference>
<proteinExistence type="predicted"/>
<protein>
    <submittedName>
        <fullName evidence="1">Uncharacterized protein</fullName>
    </submittedName>
</protein>
<dbReference type="EMBL" id="PSQE01000003">
    <property type="protein sequence ID" value="RHN66574.1"/>
    <property type="molecule type" value="Genomic_DNA"/>
</dbReference>
<name>A0A396IQE7_MEDTR</name>
<evidence type="ECO:0000313" key="2">
    <source>
        <dbReference type="Proteomes" id="UP000265566"/>
    </source>
</evidence>
<organism evidence="1 2">
    <name type="scientific">Medicago truncatula</name>
    <name type="common">Barrel medic</name>
    <name type="synonym">Medicago tribuloides</name>
    <dbReference type="NCBI Taxonomy" id="3880"/>
    <lineage>
        <taxon>Eukaryota</taxon>
        <taxon>Viridiplantae</taxon>
        <taxon>Streptophyta</taxon>
        <taxon>Embryophyta</taxon>
        <taxon>Tracheophyta</taxon>
        <taxon>Spermatophyta</taxon>
        <taxon>Magnoliopsida</taxon>
        <taxon>eudicotyledons</taxon>
        <taxon>Gunneridae</taxon>
        <taxon>Pentapetalae</taxon>
        <taxon>rosids</taxon>
        <taxon>fabids</taxon>
        <taxon>Fabales</taxon>
        <taxon>Fabaceae</taxon>
        <taxon>Papilionoideae</taxon>
        <taxon>50 kb inversion clade</taxon>
        <taxon>NPAAA clade</taxon>
        <taxon>Hologalegina</taxon>
        <taxon>IRL clade</taxon>
        <taxon>Trifolieae</taxon>
        <taxon>Medicago</taxon>
    </lineage>
</organism>
<reference evidence="2" key="1">
    <citation type="journal article" date="2018" name="Nat. Plants">
        <title>Whole-genome landscape of Medicago truncatula symbiotic genes.</title>
        <authorList>
            <person name="Pecrix Y."/>
            <person name="Staton S.E."/>
            <person name="Sallet E."/>
            <person name="Lelandais-Briere C."/>
            <person name="Moreau S."/>
            <person name="Carrere S."/>
            <person name="Blein T."/>
            <person name="Jardinaud M.F."/>
            <person name="Latrasse D."/>
            <person name="Zouine M."/>
            <person name="Zahm M."/>
            <person name="Kreplak J."/>
            <person name="Mayjonade B."/>
            <person name="Satge C."/>
            <person name="Perez M."/>
            <person name="Cauet S."/>
            <person name="Marande W."/>
            <person name="Chantry-Darmon C."/>
            <person name="Lopez-Roques C."/>
            <person name="Bouchez O."/>
            <person name="Berard A."/>
            <person name="Debelle F."/>
            <person name="Munos S."/>
            <person name="Bendahmane A."/>
            <person name="Berges H."/>
            <person name="Niebel A."/>
            <person name="Buitink J."/>
            <person name="Frugier F."/>
            <person name="Benhamed M."/>
            <person name="Crespi M."/>
            <person name="Gouzy J."/>
            <person name="Gamas P."/>
        </authorList>
    </citation>
    <scope>NUCLEOTIDE SEQUENCE [LARGE SCALE GENOMIC DNA]</scope>
    <source>
        <strain evidence="2">cv. Jemalong A17</strain>
    </source>
</reference>
<comment type="caution">
    <text evidence="1">The sequence shown here is derived from an EMBL/GenBank/DDBJ whole genome shotgun (WGS) entry which is preliminary data.</text>
</comment>
<dbReference type="AlphaFoldDB" id="A0A396IQE7"/>